<name>A0AAD5F2Q2_PRUDU</name>
<dbReference type="GO" id="GO:0046872">
    <property type="term" value="F:metal ion binding"/>
    <property type="evidence" value="ECO:0007669"/>
    <property type="project" value="UniProtKB-KW"/>
</dbReference>
<dbReference type="SUPFAM" id="SSF53067">
    <property type="entry name" value="Actin-like ATPase domain"/>
    <property type="match status" value="1"/>
</dbReference>
<accession>A0AAD5F2Q2</accession>
<dbReference type="Proteomes" id="UP001054821">
    <property type="component" value="Chromosome 1"/>
</dbReference>
<proteinExistence type="predicted"/>
<evidence type="ECO:0000313" key="8">
    <source>
        <dbReference type="EMBL" id="KAI5350975.1"/>
    </source>
</evidence>
<dbReference type="InterPro" id="IPR043129">
    <property type="entry name" value="ATPase_NBD"/>
</dbReference>
<dbReference type="GO" id="GO:0008033">
    <property type="term" value="P:tRNA processing"/>
    <property type="evidence" value="ECO:0007669"/>
    <property type="project" value="UniProtKB-KW"/>
</dbReference>
<reference evidence="8 9" key="1">
    <citation type="journal article" date="2022" name="G3 (Bethesda)">
        <title>Whole-genome sequence and methylome profiling of the almond [Prunus dulcis (Mill.) D.A. Webb] cultivar 'Nonpareil'.</title>
        <authorList>
            <person name="D'Amico-Willman K.M."/>
            <person name="Ouma W.Z."/>
            <person name="Meulia T."/>
            <person name="Sideli G.M."/>
            <person name="Gradziel T.M."/>
            <person name="Fresnedo-Ramirez J."/>
        </authorList>
    </citation>
    <scope>NUCLEOTIDE SEQUENCE [LARGE SCALE GENOMIC DNA]</scope>
    <source>
        <strain evidence="8">Clone GOH B32 T37-40</strain>
    </source>
</reference>
<comment type="catalytic activity">
    <reaction evidence="6">
        <text>L-threonylcarbamoyladenylate + adenosine(37) in tRNA = N(6)-L-threonylcarbamoyladenosine(37) in tRNA + AMP + H(+)</text>
        <dbReference type="Rhea" id="RHEA:37059"/>
        <dbReference type="Rhea" id="RHEA-COMP:10162"/>
        <dbReference type="Rhea" id="RHEA-COMP:10163"/>
        <dbReference type="ChEBI" id="CHEBI:15378"/>
        <dbReference type="ChEBI" id="CHEBI:73682"/>
        <dbReference type="ChEBI" id="CHEBI:74411"/>
        <dbReference type="ChEBI" id="CHEBI:74418"/>
        <dbReference type="ChEBI" id="CHEBI:456215"/>
        <dbReference type="EC" id="2.3.1.234"/>
    </reaction>
</comment>
<dbReference type="GO" id="GO:0061711">
    <property type="term" value="F:tRNA N(6)-L-threonylcarbamoyladenine synthase activity"/>
    <property type="evidence" value="ECO:0007669"/>
    <property type="project" value="UniProtKB-EC"/>
</dbReference>
<dbReference type="InterPro" id="IPR017861">
    <property type="entry name" value="KAE1/TsaD"/>
</dbReference>
<keyword evidence="9" id="KW-1185">Reference proteome</keyword>
<feature type="domain" description="Gcp-like" evidence="7">
    <location>
        <begin position="20"/>
        <end position="82"/>
    </location>
</feature>
<evidence type="ECO:0000256" key="1">
    <source>
        <dbReference type="ARBA" id="ARBA00012156"/>
    </source>
</evidence>
<gene>
    <name evidence="8" type="ORF">L3X38_003866</name>
</gene>
<dbReference type="InterPro" id="IPR000905">
    <property type="entry name" value="Gcp-like_dom"/>
</dbReference>
<evidence type="ECO:0000256" key="5">
    <source>
        <dbReference type="ARBA" id="ARBA00023315"/>
    </source>
</evidence>
<protein>
    <recommendedName>
        <fullName evidence="1">N(6)-L-threonylcarbamoyladenine synthase</fullName>
        <ecNumber evidence="1">2.3.1.234</ecNumber>
    </recommendedName>
</protein>
<keyword evidence="3" id="KW-0819">tRNA processing</keyword>
<evidence type="ECO:0000256" key="6">
    <source>
        <dbReference type="ARBA" id="ARBA00048117"/>
    </source>
</evidence>
<dbReference type="Pfam" id="PF00814">
    <property type="entry name" value="TsaD"/>
    <property type="match status" value="1"/>
</dbReference>
<sequence length="95" mass="9990">MKKMIALGFEGSANKIGVGGPGMGAPLQVAAIVVGVLSQLWKKPIVAVNHCSAHIEMGRIVTGAYDPVVLYVSVGTHRVLTLSNDPSPGYNIEQY</sequence>
<dbReference type="AlphaFoldDB" id="A0AAD5F2Q2"/>
<dbReference type="PRINTS" id="PR00789">
    <property type="entry name" value="OSIALOPTASE"/>
</dbReference>
<dbReference type="GO" id="GO:0005737">
    <property type="term" value="C:cytoplasm"/>
    <property type="evidence" value="ECO:0007669"/>
    <property type="project" value="TreeGrafter"/>
</dbReference>
<evidence type="ECO:0000256" key="3">
    <source>
        <dbReference type="ARBA" id="ARBA00022694"/>
    </source>
</evidence>
<evidence type="ECO:0000256" key="2">
    <source>
        <dbReference type="ARBA" id="ARBA00022679"/>
    </source>
</evidence>
<dbReference type="PANTHER" id="PTHR11735:SF14">
    <property type="entry name" value="TRNA N6-ADENOSINE THREONYLCARBAMOYLTRANSFERASE"/>
    <property type="match status" value="1"/>
</dbReference>
<keyword evidence="4" id="KW-0479">Metal-binding</keyword>
<dbReference type="EMBL" id="JAJFAZ020000001">
    <property type="protein sequence ID" value="KAI5350975.1"/>
    <property type="molecule type" value="Genomic_DNA"/>
</dbReference>
<evidence type="ECO:0000259" key="7">
    <source>
        <dbReference type="Pfam" id="PF00814"/>
    </source>
</evidence>
<comment type="caution">
    <text evidence="8">The sequence shown here is derived from an EMBL/GenBank/DDBJ whole genome shotgun (WGS) entry which is preliminary data.</text>
</comment>
<dbReference type="PANTHER" id="PTHR11735">
    <property type="entry name" value="TRNA N6-ADENOSINE THREONYLCARBAMOYLTRANSFERASE"/>
    <property type="match status" value="1"/>
</dbReference>
<keyword evidence="5" id="KW-0012">Acyltransferase</keyword>
<evidence type="ECO:0000313" key="9">
    <source>
        <dbReference type="Proteomes" id="UP001054821"/>
    </source>
</evidence>
<keyword evidence="2" id="KW-0808">Transferase</keyword>
<dbReference type="GO" id="GO:0000408">
    <property type="term" value="C:EKC/KEOPS complex"/>
    <property type="evidence" value="ECO:0007669"/>
    <property type="project" value="TreeGrafter"/>
</dbReference>
<organism evidence="8 9">
    <name type="scientific">Prunus dulcis</name>
    <name type="common">Almond</name>
    <name type="synonym">Amygdalus dulcis</name>
    <dbReference type="NCBI Taxonomy" id="3755"/>
    <lineage>
        <taxon>Eukaryota</taxon>
        <taxon>Viridiplantae</taxon>
        <taxon>Streptophyta</taxon>
        <taxon>Embryophyta</taxon>
        <taxon>Tracheophyta</taxon>
        <taxon>Spermatophyta</taxon>
        <taxon>Magnoliopsida</taxon>
        <taxon>eudicotyledons</taxon>
        <taxon>Gunneridae</taxon>
        <taxon>Pentapetalae</taxon>
        <taxon>rosids</taxon>
        <taxon>fabids</taxon>
        <taxon>Rosales</taxon>
        <taxon>Rosaceae</taxon>
        <taxon>Amygdaloideae</taxon>
        <taxon>Amygdaleae</taxon>
        <taxon>Prunus</taxon>
    </lineage>
</organism>
<evidence type="ECO:0000256" key="4">
    <source>
        <dbReference type="ARBA" id="ARBA00022723"/>
    </source>
</evidence>
<dbReference type="Gene3D" id="3.30.420.40">
    <property type="match status" value="1"/>
</dbReference>
<dbReference type="EC" id="2.3.1.234" evidence="1"/>